<protein>
    <submittedName>
        <fullName evidence="2">DUF2666 family protein</fullName>
    </submittedName>
</protein>
<sequence length="146" mass="16199">MAEEKYIQFVANYDDWVAIKKLKVEQATDPKTVMEFLAGLTISIDDKVEANLGKAVDLKKLDSALNELSLGKGDTSKALAEVNGRKINSIIDEITSKPEFQKNEQKELKGFCKAYAMKKALKACGLNVDYSGVEIPGMKRLKKIKV</sequence>
<reference evidence="3" key="2">
    <citation type="submission" date="2021-03" db="EMBL/GenBank/DDBJ databases">
        <authorList>
            <person name="Jaffe A."/>
        </authorList>
    </citation>
    <scope>NUCLEOTIDE SEQUENCE</scope>
    <source>
        <strain evidence="3">RIFCSPHIGHO2_01_FULL_GW2011_AR10_43_9</strain>
    </source>
</reference>
<reference evidence="3" key="3">
    <citation type="submission" date="2021-05" db="EMBL/GenBank/DDBJ databases">
        <title>Protein family content uncovers lineage relationships and bacterial pathway maintenance mechanisms in DPANN archaea.</title>
        <authorList>
            <person name="Castelle C.J."/>
            <person name="Meheust R."/>
            <person name="Jaffe A.L."/>
            <person name="Seitz K."/>
            <person name="Gong X."/>
            <person name="Baker B.J."/>
            <person name="Banfield J.F."/>
        </authorList>
    </citation>
    <scope>NUCLEOTIDE SEQUENCE</scope>
    <source>
        <strain evidence="3">RIFCSPHIGHO2_01_FULL_GW2011_AR10_43_9</strain>
    </source>
</reference>
<dbReference type="Proteomes" id="UP000683213">
    <property type="component" value="Unassembled WGS sequence"/>
</dbReference>
<gene>
    <name evidence="2" type="ORF">HA237_06410</name>
    <name evidence="3" type="ORF">J4224_04620</name>
</gene>
<dbReference type="AlphaFoldDB" id="A0A7J4ITZ6"/>
<evidence type="ECO:0000313" key="3">
    <source>
        <dbReference type="EMBL" id="MBS3059678.1"/>
    </source>
</evidence>
<evidence type="ECO:0000313" key="2">
    <source>
        <dbReference type="EMBL" id="HIH08963.1"/>
    </source>
</evidence>
<dbReference type="Pfam" id="PF10869">
    <property type="entry name" value="DUF2666"/>
    <property type="match status" value="1"/>
</dbReference>
<dbReference type="Proteomes" id="UP000577419">
    <property type="component" value="Unassembled WGS sequence"/>
</dbReference>
<dbReference type="EMBL" id="DUFG01000032">
    <property type="protein sequence ID" value="HIH08963.1"/>
    <property type="molecule type" value="Genomic_DNA"/>
</dbReference>
<reference evidence="4" key="1">
    <citation type="journal article" date="2020" name="bioRxiv">
        <title>A rank-normalized archaeal taxonomy based on genome phylogeny resolves widespread incomplete and uneven classifications.</title>
        <authorList>
            <person name="Rinke C."/>
            <person name="Chuvochina M."/>
            <person name="Mussig A.J."/>
            <person name="Chaumeil P.-A."/>
            <person name="Waite D.W."/>
            <person name="Whitman W.B."/>
            <person name="Parks D.H."/>
            <person name="Hugenholtz P."/>
        </authorList>
    </citation>
    <scope>NUCLEOTIDE SEQUENCE [LARGE SCALE GENOMIC DNA]</scope>
</reference>
<name>A0A7J4ITZ6_9ARCH</name>
<feature type="domain" description="DUF2666" evidence="1">
    <location>
        <begin position="4"/>
        <end position="130"/>
    </location>
</feature>
<evidence type="ECO:0000313" key="4">
    <source>
        <dbReference type="Proteomes" id="UP000577419"/>
    </source>
</evidence>
<proteinExistence type="predicted"/>
<accession>A0A7J4ITZ6</accession>
<comment type="caution">
    <text evidence="2">The sequence shown here is derived from an EMBL/GenBank/DDBJ whole genome shotgun (WGS) entry which is preliminary data.</text>
</comment>
<organism evidence="2 4">
    <name type="scientific">Candidatus Iainarchaeum sp</name>
    <dbReference type="NCBI Taxonomy" id="3101447"/>
    <lineage>
        <taxon>Archaea</taxon>
        <taxon>Candidatus Iainarchaeota</taxon>
        <taxon>Candidatus Iainarchaeia</taxon>
        <taxon>Candidatus Iainarchaeales</taxon>
        <taxon>Candidatus Iainarchaeaceae</taxon>
        <taxon>Candidatus Iainarchaeum</taxon>
    </lineage>
</organism>
<dbReference type="EMBL" id="JAGVWF010000066">
    <property type="protein sequence ID" value="MBS3059678.1"/>
    <property type="molecule type" value="Genomic_DNA"/>
</dbReference>
<dbReference type="InterPro" id="IPR022620">
    <property type="entry name" value="DUF2666"/>
</dbReference>
<evidence type="ECO:0000259" key="1">
    <source>
        <dbReference type="Pfam" id="PF10869"/>
    </source>
</evidence>